<gene>
    <name evidence="2" type="ORF">CQ405_01320</name>
</gene>
<evidence type="ECO:0000313" key="3">
    <source>
        <dbReference type="Proteomes" id="UP000240535"/>
    </source>
</evidence>
<comment type="caution">
    <text evidence="2">The sequence shown here is derived from an EMBL/GenBank/DDBJ whole genome shotgun (WGS) entry which is preliminary data.</text>
</comment>
<keyword evidence="1" id="KW-0812">Transmembrane</keyword>
<keyword evidence="1" id="KW-1133">Transmembrane helix</keyword>
<dbReference type="InterPro" id="IPR056918">
    <property type="entry name" value="8xMP"/>
</dbReference>
<dbReference type="Pfam" id="PF24838">
    <property type="entry name" value="8xMP"/>
    <property type="match status" value="1"/>
</dbReference>
<feature type="transmembrane region" description="Helical" evidence="1">
    <location>
        <begin position="65"/>
        <end position="86"/>
    </location>
</feature>
<name>A0A2P8R409_9BACT</name>
<dbReference type="EMBL" id="PDHH01000001">
    <property type="protein sequence ID" value="PSM53215.1"/>
    <property type="molecule type" value="Genomic_DNA"/>
</dbReference>
<protein>
    <submittedName>
        <fullName evidence="2">Uncharacterized protein</fullName>
    </submittedName>
</protein>
<evidence type="ECO:0000256" key="1">
    <source>
        <dbReference type="SAM" id="Phobius"/>
    </source>
</evidence>
<dbReference type="RefSeq" id="WP_106869785.1">
    <property type="nucleotide sequence ID" value="NZ_CP053841.1"/>
</dbReference>
<feature type="transmembrane region" description="Helical" evidence="1">
    <location>
        <begin position="25"/>
        <end position="45"/>
    </location>
</feature>
<evidence type="ECO:0000313" key="2">
    <source>
        <dbReference type="EMBL" id="PSM53215.1"/>
    </source>
</evidence>
<proteinExistence type="predicted"/>
<dbReference type="AlphaFoldDB" id="A0A2P8R409"/>
<organism evidence="2 3">
    <name type="scientific">Campylobacter blaseri</name>
    <dbReference type="NCBI Taxonomy" id="2042961"/>
    <lineage>
        <taxon>Bacteria</taxon>
        <taxon>Pseudomonadati</taxon>
        <taxon>Campylobacterota</taxon>
        <taxon>Epsilonproteobacteria</taxon>
        <taxon>Campylobacterales</taxon>
        <taxon>Campylobacteraceae</taxon>
        <taxon>Campylobacter</taxon>
    </lineage>
</organism>
<reference evidence="3" key="1">
    <citation type="submission" date="2017-10" db="EMBL/GenBank/DDBJ databases">
        <title>Campylobacter species from seals.</title>
        <authorList>
            <person name="Gilbert M.J."/>
            <person name="Zomer A.L."/>
            <person name="Timmerman A.J."/>
            <person name="Duim B."/>
            <person name="Wagenaar J.A."/>
        </authorList>
    </citation>
    <scope>NUCLEOTIDE SEQUENCE [LARGE SCALE GENOMIC DNA]</scope>
    <source>
        <strain evidence="3">17S00004-5</strain>
    </source>
</reference>
<accession>A0A2P8R409</accession>
<dbReference type="Proteomes" id="UP000240535">
    <property type="component" value="Unassembled WGS sequence"/>
</dbReference>
<feature type="transmembrane region" description="Helical" evidence="1">
    <location>
        <begin position="201"/>
        <end position="220"/>
    </location>
</feature>
<keyword evidence="3" id="KW-1185">Reference proteome</keyword>
<dbReference type="OrthoDB" id="5368706at2"/>
<feature type="transmembrane region" description="Helical" evidence="1">
    <location>
        <begin position="158"/>
        <end position="181"/>
    </location>
</feature>
<keyword evidence="1" id="KW-0472">Membrane</keyword>
<sequence length="228" mass="27205">MNEQEIKFEIYKRIYQSRDLELQFFWQRAVFLSAFLFIAYTAYGTFQMKLFFISSNQISYLGTDITNLISIFICFCGYVLSIFWVLMFKGSKNSYEAYEKMLDDFVEAQMIFNNKCNSSKNIKKEFFLPANLDLNNSKDNFFSLKEYRYSLSKINISLGYFSMFIFFVLSIFHLLAIPKFIKNILNFINNIFYNCDIFKCTAFVCIVIFIGFLCYLPFIISRNFRQKK</sequence>